<keyword evidence="1" id="KW-0732">Signal</keyword>
<dbReference type="eggNOG" id="ENOG5032IV3">
    <property type="taxonomic scope" value="Bacteria"/>
</dbReference>
<accession>A0A0H3K4Z9</accession>
<evidence type="ECO:0000313" key="3">
    <source>
        <dbReference type="Proteomes" id="UP000001175"/>
    </source>
</evidence>
<reference evidence="2 3" key="1">
    <citation type="journal article" date="2007" name="Photosyn. Res.">
        <title>Complete nucleotide sequence of the freshwater unicellular cyanobacterium Synechococcus elongatus PCC 6301 chromosome: gene content and organization.</title>
        <authorList>
            <person name="Sugita C."/>
            <person name="Ogata K."/>
            <person name="Shikata M."/>
            <person name="Jikuya H."/>
            <person name="Takano J."/>
            <person name="Furumichi M."/>
            <person name="Kanehisa M."/>
            <person name="Omata T."/>
            <person name="Sugiura M."/>
            <person name="Sugita M."/>
        </authorList>
    </citation>
    <scope>NUCLEOTIDE SEQUENCE [LARGE SCALE GENOMIC DNA]</scope>
    <source>
        <strain evidence="3">ATCC 27144 / PCC 6301 / SAUG 1402/1</strain>
    </source>
</reference>
<organism evidence="2 3">
    <name type="scientific">Synechococcus sp. (strain ATCC 27144 / PCC 6301 / SAUG 1402/1)</name>
    <name type="common">Anacystis nidulans</name>
    <dbReference type="NCBI Taxonomy" id="269084"/>
    <lineage>
        <taxon>Bacteria</taxon>
        <taxon>Bacillati</taxon>
        <taxon>Cyanobacteriota</taxon>
        <taxon>Cyanophyceae</taxon>
        <taxon>Synechococcales</taxon>
        <taxon>Synechococcaceae</taxon>
        <taxon>Synechococcus</taxon>
    </lineage>
</organism>
<name>A0A0H3K4Z9_SYNP6</name>
<dbReference type="Proteomes" id="UP000001175">
    <property type="component" value="Chromosome"/>
</dbReference>
<feature type="chain" id="PRO_5002613425" evidence="1">
    <location>
        <begin position="27"/>
        <end position="157"/>
    </location>
</feature>
<dbReference type="RefSeq" id="WP_011243323.1">
    <property type="nucleotide sequence ID" value="NC_006576.1"/>
</dbReference>
<evidence type="ECO:0000313" key="2">
    <source>
        <dbReference type="EMBL" id="BAD79201.1"/>
    </source>
</evidence>
<dbReference type="KEGG" id="syc:syc1011_c"/>
<sequence>MGRSPKSVITAIAIASLALLSQPAIASPWSATLQPLLQSLNRFGFRVQIRQPGREGLYGYFAPKERLIVVNPVVFELGLDEVTLVHEAVHAAQFCAGRTQLQVLGLPYDPPPQLRRSFLSYRDPRRQQLEAEAYAVQARSDRLVEVQRLHNQYCKPR</sequence>
<evidence type="ECO:0000256" key="1">
    <source>
        <dbReference type="SAM" id="SignalP"/>
    </source>
</evidence>
<gene>
    <name evidence="2" type="ordered locus">syc1011_c</name>
</gene>
<dbReference type="AlphaFoldDB" id="A0A0H3K4Z9"/>
<protein>
    <submittedName>
        <fullName evidence="2">Uncharacterized protein</fullName>
    </submittedName>
</protein>
<dbReference type="EMBL" id="AP008231">
    <property type="protein sequence ID" value="BAD79201.1"/>
    <property type="molecule type" value="Genomic_DNA"/>
</dbReference>
<feature type="signal peptide" evidence="1">
    <location>
        <begin position="1"/>
        <end position="26"/>
    </location>
</feature>
<proteinExistence type="predicted"/>